<dbReference type="AlphaFoldDB" id="A0A6B3NF94"/>
<sequence length="136" mass="15111">YNIEPATALYGVKVTWEGTIKGKTQKQTGSNVIVLVPDVDRPKEGKILQSIANSEKTPHPGRYIMAEDDSLTMITENEKIYSEERFWFASPNLRLRTSLVKLFGGFTQASMSSEIRMGITKSVDKAEDSAAKVPTK</sequence>
<name>A0A6B3NF94_9CYAN</name>
<dbReference type="Pfam" id="PF09367">
    <property type="entry name" value="CpeS"/>
    <property type="match status" value="1"/>
</dbReference>
<protein>
    <submittedName>
        <fullName evidence="3">Phycobiliprotein lyase</fullName>
    </submittedName>
</protein>
<evidence type="ECO:0000313" key="3">
    <source>
        <dbReference type="EMBL" id="NER31986.1"/>
    </source>
</evidence>
<dbReference type="EMBL" id="JAAHFQ010001013">
    <property type="protein sequence ID" value="NER31986.1"/>
    <property type="molecule type" value="Genomic_DNA"/>
</dbReference>
<gene>
    <name evidence="3" type="ORF">F6J89_31360</name>
</gene>
<comment type="caution">
    <text evidence="3">The sequence shown here is derived from an EMBL/GenBank/DDBJ whole genome shotgun (WGS) entry which is preliminary data.</text>
</comment>
<dbReference type="InterPro" id="IPR018536">
    <property type="entry name" value="CpcS/CpeS"/>
</dbReference>
<evidence type="ECO:0000256" key="2">
    <source>
        <dbReference type="ARBA" id="ARBA00023239"/>
    </source>
</evidence>
<organism evidence="3">
    <name type="scientific">Symploca sp. SIO1C4</name>
    <dbReference type="NCBI Taxonomy" id="2607765"/>
    <lineage>
        <taxon>Bacteria</taxon>
        <taxon>Bacillati</taxon>
        <taxon>Cyanobacteriota</taxon>
        <taxon>Cyanophyceae</taxon>
        <taxon>Coleofasciculales</taxon>
        <taxon>Coleofasciculaceae</taxon>
        <taxon>Symploca</taxon>
    </lineage>
</organism>
<keyword evidence="2 3" id="KW-0456">Lyase</keyword>
<evidence type="ECO:0000256" key="1">
    <source>
        <dbReference type="ARBA" id="ARBA00010681"/>
    </source>
</evidence>
<dbReference type="InterPro" id="IPR012674">
    <property type="entry name" value="Calycin"/>
</dbReference>
<proteinExistence type="inferred from homology"/>
<dbReference type="Gene3D" id="2.40.128.20">
    <property type="match status" value="1"/>
</dbReference>
<dbReference type="GO" id="GO:0016829">
    <property type="term" value="F:lyase activity"/>
    <property type="evidence" value="ECO:0007669"/>
    <property type="project" value="UniProtKB-KW"/>
</dbReference>
<comment type="similarity">
    <text evidence="1">Belongs to the CpcS/CpeS biliprotein lyase family.</text>
</comment>
<feature type="non-terminal residue" evidence="3">
    <location>
        <position position="1"/>
    </location>
</feature>
<accession>A0A6B3NF94</accession>
<dbReference type="CDD" id="cd16339">
    <property type="entry name" value="CpcS"/>
    <property type="match status" value="1"/>
</dbReference>
<reference evidence="3" key="1">
    <citation type="submission" date="2019-11" db="EMBL/GenBank/DDBJ databases">
        <title>Genomic insights into an expanded diversity of filamentous marine cyanobacteria reveals the extraordinary biosynthetic potential of Moorea and Okeania.</title>
        <authorList>
            <person name="Ferreira Leao T."/>
            <person name="Wang M."/>
            <person name="Moss N."/>
            <person name="Da Silva R."/>
            <person name="Sanders J."/>
            <person name="Nurk S."/>
            <person name="Gurevich A."/>
            <person name="Humphrey G."/>
            <person name="Reher R."/>
            <person name="Zhu Q."/>
            <person name="Belda-Ferre P."/>
            <person name="Glukhov E."/>
            <person name="Rex R."/>
            <person name="Dorrestein P.C."/>
            <person name="Knight R."/>
            <person name="Pevzner P."/>
            <person name="Gerwick W.H."/>
            <person name="Gerwick L."/>
        </authorList>
    </citation>
    <scope>NUCLEOTIDE SEQUENCE</scope>
    <source>
        <strain evidence="3">SIO1C4</strain>
    </source>
</reference>